<dbReference type="RefSeq" id="WP_152898136.1">
    <property type="nucleotide sequence ID" value="NZ_WHUV01000002.1"/>
</dbReference>
<sequence length="382" mass="41118">MKPELHPSAGASAFLFDERCLWFHSGRASALAAPVGGWVQPLDSGSGVASADCLRRLKALMDASGLSRQLRVESAAPASLAQMARVHDLEYLERFRRLSEQQGGELGLAAPFAAGGFELAALSAGLARAAVEGVMRGEYQRAYAACIPAGHHALRDQAMGSTLLANSAIAVEHAIAELGARRVAIVDWDVHHGNGTQSLFYERGDVLTISLHQENCFPPGSGGADELGRGAGQGCNLNIPLLPGCGHQQYLHAMAQLVVPALLRFAPDLLVIGSGYDASTYDVLGHMQLHSGSFREMTRMMVAVAERLGHGRLVMIHEGGYSEVYVPFCAIAAIEALTGLQTQVRDPFIEFIEQQRLADDFDRLHRQRVQIQARQLELVPAP</sequence>
<proteinExistence type="inferred from homology"/>
<dbReference type="Proteomes" id="UP000486534">
    <property type="component" value="Unassembled WGS sequence"/>
</dbReference>
<evidence type="ECO:0000259" key="2">
    <source>
        <dbReference type="Pfam" id="PF00850"/>
    </source>
</evidence>
<accession>A0A7X1PM58</accession>
<dbReference type="InterPro" id="IPR037138">
    <property type="entry name" value="His_deacetylse_dom_sf"/>
</dbReference>
<dbReference type="GO" id="GO:0040029">
    <property type="term" value="P:epigenetic regulation of gene expression"/>
    <property type="evidence" value="ECO:0007669"/>
    <property type="project" value="TreeGrafter"/>
</dbReference>
<evidence type="ECO:0000256" key="1">
    <source>
        <dbReference type="ARBA" id="ARBA00005947"/>
    </source>
</evidence>
<comment type="caution">
    <text evidence="3">The sequence shown here is derived from an EMBL/GenBank/DDBJ whole genome shotgun (WGS) entry which is preliminary data.</text>
</comment>
<evidence type="ECO:0000313" key="3">
    <source>
        <dbReference type="EMBL" id="MQA54784.1"/>
    </source>
</evidence>
<reference evidence="3 4" key="1">
    <citation type="submission" date="2019-10" db="EMBL/GenBank/DDBJ databases">
        <title>Pseudomonas dajingensis sp. nov., isolated from the profound head ulcers of farmed Murray cod (Maccullochella peelii peelii).</title>
        <authorList>
            <person name="Liu Y."/>
        </authorList>
    </citation>
    <scope>NUCLEOTIDE SEQUENCE [LARGE SCALE GENOMIC DNA]</scope>
    <source>
        <strain evidence="3 4">MC042</strain>
    </source>
</reference>
<dbReference type="EMBL" id="WHUV01000002">
    <property type="protein sequence ID" value="MQA54784.1"/>
    <property type="molecule type" value="Genomic_DNA"/>
</dbReference>
<dbReference type="AlphaFoldDB" id="A0A7X1PM58"/>
<dbReference type="CDD" id="cd09996">
    <property type="entry name" value="HDAC_classII_1"/>
    <property type="match status" value="1"/>
</dbReference>
<dbReference type="InterPro" id="IPR000286">
    <property type="entry name" value="HDACs"/>
</dbReference>
<organism evidence="3 4">
    <name type="scientific">Pseudomonas piscis</name>
    <dbReference type="NCBI Taxonomy" id="2614538"/>
    <lineage>
        <taxon>Bacteria</taxon>
        <taxon>Pseudomonadati</taxon>
        <taxon>Pseudomonadota</taxon>
        <taxon>Gammaproteobacteria</taxon>
        <taxon>Pseudomonadales</taxon>
        <taxon>Pseudomonadaceae</taxon>
        <taxon>Pseudomonas</taxon>
    </lineage>
</organism>
<gene>
    <name evidence="3" type="ORF">GDH07_15825</name>
</gene>
<comment type="similarity">
    <text evidence="1">Belongs to the histone deacetylase family.</text>
</comment>
<protein>
    <submittedName>
        <fullName evidence="3">Class II histone deacetylase</fullName>
    </submittedName>
</protein>
<dbReference type="InterPro" id="IPR023801">
    <property type="entry name" value="His_deacetylse_dom"/>
</dbReference>
<dbReference type="SUPFAM" id="SSF52768">
    <property type="entry name" value="Arginase/deacetylase"/>
    <property type="match status" value="1"/>
</dbReference>
<dbReference type="PRINTS" id="PR01270">
    <property type="entry name" value="HDASUPER"/>
</dbReference>
<feature type="domain" description="Histone deacetylase" evidence="2">
    <location>
        <begin position="56"/>
        <end position="336"/>
    </location>
</feature>
<dbReference type="GO" id="GO:0004407">
    <property type="term" value="F:histone deacetylase activity"/>
    <property type="evidence" value="ECO:0007669"/>
    <property type="project" value="TreeGrafter"/>
</dbReference>
<dbReference type="InterPro" id="IPR023696">
    <property type="entry name" value="Ureohydrolase_dom_sf"/>
</dbReference>
<dbReference type="Gene3D" id="3.40.800.20">
    <property type="entry name" value="Histone deacetylase domain"/>
    <property type="match status" value="1"/>
</dbReference>
<dbReference type="Pfam" id="PF00850">
    <property type="entry name" value="Hist_deacetyl"/>
    <property type="match status" value="1"/>
</dbReference>
<dbReference type="PANTHER" id="PTHR10625">
    <property type="entry name" value="HISTONE DEACETYLASE HDAC1-RELATED"/>
    <property type="match status" value="1"/>
</dbReference>
<name>A0A7X1PM58_9PSED</name>
<dbReference type="PANTHER" id="PTHR10625:SF10">
    <property type="entry name" value="HISTONE DEACETYLASE HDAC1"/>
    <property type="match status" value="1"/>
</dbReference>
<evidence type="ECO:0000313" key="4">
    <source>
        <dbReference type="Proteomes" id="UP000486534"/>
    </source>
</evidence>